<reference evidence="1" key="1">
    <citation type="submission" date="2018-05" db="EMBL/GenBank/DDBJ databases">
        <title>Draft genome of Mucuna pruriens seed.</title>
        <authorList>
            <person name="Nnadi N.E."/>
            <person name="Vos R."/>
            <person name="Hasami M.H."/>
            <person name="Devisetty U.K."/>
            <person name="Aguiy J.C."/>
        </authorList>
    </citation>
    <scope>NUCLEOTIDE SEQUENCE [LARGE SCALE GENOMIC DNA]</scope>
    <source>
        <strain evidence="1">JCA_2017</strain>
    </source>
</reference>
<comment type="caution">
    <text evidence="1">The sequence shown here is derived from an EMBL/GenBank/DDBJ whole genome shotgun (WGS) entry which is preliminary data.</text>
</comment>
<dbReference type="AlphaFoldDB" id="A0A371HDE5"/>
<evidence type="ECO:0008006" key="3">
    <source>
        <dbReference type="Google" id="ProtNLM"/>
    </source>
</evidence>
<dbReference type="Proteomes" id="UP000257109">
    <property type="component" value="Unassembled WGS sequence"/>
</dbReference>
<organism evidence="1 2">
    <name type="scientific">Mucuna pruriens</name>
    <name type="common">Velvet bean</name>
    <name type="synonym">Dolichos pruriens</name>
    <dbReference type="NCBI Taxonomy" id="157652"/>
    <lineage>
        <taxon>Eukaryota</taxon>
        <taxon>Viridiplantae</taxon>
        <taxon>Streptophyta</taxon>
        <taxon>Embryophyta</taxon>
        <taxon>Tracheophyta</taxon>
        <taxon>Spermatophyta</taxon>
        <taxon>Magnoliopsida</taxon>
        <taxon>eudicotyledons</taxon>
        <taxon>Gunneridae</taxon>
        <taxon>Pentapetalae</taxon>
        <taxon>rosids</taxon>
        <taxon>fabids</taxon>
        <taxon>Fabales</taxon>
        <taxon>Fabaceae</taxon>
        <taxon>Papilionoideae</taxon>
        <taxon>50 kb inversion clade</taxon>
        <taxon>NPAAA clade</taxon>
        <taxon>indigoferoid/millettioid clade</taxon>
        <taxon>Phaseoleae</taxon>
        <taxon>Mucuna</taxon>
    </lineage>
</organism>
<evidence type="ECO:0000313" key="2">
    <source>
        <dbReference type="Proteomes" id="UP000257109"/>
    </source>
</evidence>
<protein>
    <recommendedName>
        <fullName evidence="3">Integrase catalytic domain-containing protein</fullName>
    </recommendedName>
</protein>
<dbReference type="EMBL" id="QJKJ01002894">
    <property type="protein sequence ID" value="RDY00823.1"/>
    <property type="molecule type" value="Genomic_DNA"/>
</dbReference>
<gene>
    <name evidence="1" type="ORF">CR513_15932</name>
</gene>
<sequence>MRKCIPDPKIQSVLHHCHSAAGGGHYGFGVPKALINDQGSHFYNRSMAMLLEKYGMITLAHYKPIVGEPMIHLNLGEVKGALKLSWE</sequence>
<evidence type="ECO:0000313" key="1">
    <source>
        <dbReference type="EMBL" id="RDY00823.1"/>
    </source>
</evidence>
<name>A0A371HDE5_MUCPR</name>
<proteinExistence type="predicted"/>
<accession>A0A371HDE5</accession>
<feature type="non-terminal residue" evidence="1">
    <location>
        <position position="1"/>
    </location>
</feature>
<keyword evidence="2" id="KW-1185">Reference proteome</keyword>